<accession>T1IEX2</accession>
<name>T1IEX2_RHOPR</name>
<reference evidence="1" key="1">
    <citation type="submission" date="2015-05" db="UniProtKB">
        <authorList>
            <consortium name="EnsemblMetazoa"/>
        </authorList>
    </citation>
    <scope>IDENTIFICATION</scope>
</reference>
<dbReference type="InterPro" id="IPR036910">
    <property type="entry name" value="HMG_box_dom_sf"/>
</dbReference>
<organism evidence="1 2">
    <name type="scientific">Rhodnius prolixus</name>
    <name type="common">Triatomid bug</name>
    <dbReference type="NCBI Taxonomy" id="13249"/>
    <lineage>
        <taxon>Eukaryota</taxon>
        <taxon>Metazoa</taxon>
        <taxon>Ecdysozoa</taxon>
        <taxon>Arthropoda</taxon>
        <taxon>Hexapoda</taxon>
        <taxon>Insecta</taxon>
        <taxon>Pterygota</taxon>
        <taxon>Neoptera</taxon>
        <taxon>Paraneoptera</taxon>
        <taxon>Hemiptera</taxon>
        <taxon>Heteroptera</taxon>
        <taxon>Panheteroptera</taxon>
        <taxon>Cimicomorpha</taxon>
        <taxon>Reduviidae</taxon>
        <taxon>Triatominae</taxon>
        <taxon>Rhodnius</taxon>
    </lineage>
</organism>
<dbReference type="VEuPathDB" id="VectorBase:RPRC014841"/>
<proteinExistence type="predicted"/>
<dbReference type="HOGENOM" id="CLU_1339036_0_0_1"/>
<keyword evidence="2" id="KW-1185">Reference proteome</keyword>
<dbReference type="Proteomes" id="UP000015103">
    <property type="component" value="Unassembled WGS sequence"/>
</dbReference>
<evidence type="ECO:0000313" key="2">
    <source>
        <dbReference type="Proteomes" id="UP000015103"/>
    </source>
</evidence>
<dbReference type="EnsemblMetazoa" id="RPRC014841-RA">
    <property type="protein sequence ID" value="RPRC014841-PA"/>
    <property type="gene ID" value="RPRC014841"/>
</dbReference>
<dbReference type="RefSeq" id="XP_073971002.1">
    <property type="nucleotide sequence ID" value="XM_074114901.1"/>
</dbReference>
<sequence>MGAYSSKNFLKCVSTGIKYLNAMPAWKTASMGKRKYQKYRVSPTTSSFFNLLKGVQHRYPQLTYKQVVAVGTQVWNQMTWSEKKPYYMLAWKEQLKKEVRHKRYAQQLDYNTKLKMPEKNERRYDLRSGAQRTFTNQPPADVRARNEVAIPRELQLLHFPPVAVNHTFNAIKRDVVSVVNEMTHRASETALNVRRYRSSTQDLII</sequence>
<dbReference type="EMBL" id="ACPB03020182">
    <property type="status" value="NOT_ANNOTATED_CDS"/>
    <property type="molecule type" value="Genomic_DNA"/>
</dbReference>
<dbReference type="InParanoid" id="T1IEX2"/>
<dbReference type="GeneID" id="141447386"/>
<dbReference type="GO" id="GO:0005634">
    <property type="term" value="C:nucleus"/>
    <property type="evidence" value="ECO:0007669"/>
    <property type="project" value="UniProtKB-ARBA"/>
</dbReference>
<dbReference type="SUPFAM" id="SSF47095">
    <property type="entry name" value="HMG-box"/>
    <property type="match status" value="1"/>
</dbReference>
<dbReference type="AlphaFoldDB" id="T1IEX2"/>
<evidence type="ECO:0000313" key="1">
    <source>
        <dbReference type="EnsemblMetazoa" id="RPRC014841-PA"/>
    </source>
</evidence>
<protein>
    <submittedName>
        <fullName evidence="1">Uncharacterized protein</fullName>
    </submittedName>
</protein>